<evidence type="ECO:0000313" key="3">
    <source>
        <dbReference type="EMBL" id="MFC4066600.1"/>
    </source>
</evidence>
<dbReference type="SMART" id="SM00267">
    <property type="entry name" value="GGDEF"/>
    <property type="match status" value="1"/>
</dbReference>
<comment type="caution">
    <text evidence="3">The sequence shown here is derived from an EMBL/GenBank/DDBJ whole genome shotgun (WGS) entry which is preliminary data.</text>
</comment>
<feature type="domain" description="EAL" evidence="1">
    <location>
        <begin position="394"/>
        <end position="648"/>
    </location>
</feature>
<dbReference type="EMBL" id="JBHSBL010000015">
    <property type="protein sequence ID" value="MFC4066600.1"/>
    <property type="molecule type" value="Genomic_DNA"/>
</dbReference>
<sequence>MNRWKVIMGSGRVASRWLVGLLSIVLAGLSGFAVLGSREQAEIVSQLASDSANTDAYQRTAYLVAWEMALIQASMREPDGEERRQLLSVYAQTQQAMIEMAAIDSEDPLLTAEIVREHQGLRPQILAYLKLLDQGDAEGAEERLEKVIEPIAMEIMNVVLDEQRHHLALHADQQAAGEAESQSLLLGSLLTFTVSLIALVLFGWSNRSHRRQVEDMAITDPLTRLPNRTAFARRAAQALADESGHRRRPGRARLGRPTVLVVNLDGFRDVNDQLGHQIGDLLLIRAGRRLQKAVRENDFVARLGADEFAVLLRDTDPTIGETIAARVTEAFEDPFVIDDVTIDLEVSVGAATAGPGEDVPTVLQHADTAMNLAKEQRLGFRRFSNTGTGDSNARLTLLGDLRRALDTGDEITLNYQPKIDIGTGELAGVEALARWQHPTKGPISPGTFIPVLEATTLIHRFTHQVLTEALTQVRTWLDLGHRVPVAVNISTRSLLDPAFPNLVASLLQQARVPGEQLCIEVTEHSIMTDPNTAIEALHRLRSLGVKTSIDDYGTGYSSMTYLRLLPLDELKIDRSFIKDLVTDTGSHALVASTVELGHNLGLAVVAEGIEDADTLSALHELGCDLAQGYHLARPMTADALTQRIHRPAAMVA</sequence>
<dbReference type="InterPro" id="IPR029787">
    <property type="entry name" value="Nucleotide_cyclase"/>
</dbReference>
<dbReference type="Gene3D" id="3.30.70.270">
    <property type="match status" value="1"/>
</dbReference>
<dbReference type="Proteomes" id="UP001595867">
    <property type="component" value="Unassembled WGS sequence"/>
</dbReference>
<evidence type="ECO:0000313" key="4">
    <source>
        <dbReference type="Proteomes" id="UP001595867"/>
    </source>
</evidence>
<dbReference type="InterPro" id="IPR001633">
    <property type="entry name" value="EAL_dom"/>
</dbReference>
<dbReference type="PROSITE" id="PS50883">
    <property type="entry name" value="EAL"/>
    <property type="match status" value="1"/>
</dbReference>
<organism evidence="3 4">
    <name type="scientific">Actinoplanes subglobosus</name>
    <dbReference type="NCBI Taxonomy" id="1547892"/>
    <lineage>
        <taxon>Bacteria</taxon>
        <taxon>Bacillati</taxon>
        <taxon>Actinomycetota</taxon>
        <taxon>Actinomycetes</taxon>
        <taxon>Micromonosporales</taxon>
        <taxon>Micromonosporaceae</taxon>
        <taxon>Actinoplanes</taxon>
    </lineage>
</organism>
<accession>A0ABV8IY13</accession>
<keyword evidence="4" id="KW-1185">Reference proteome</keyword>
<feature type="domain" description="GGDEF" evidence="2">
    <location>
        <begin position="255"/>
        <end position="388"/>
    </location>
</feature>
<dbReference type="SMART" id="SM00052">
    <property type="entry name" value="EAL"/>
    <property type="match status" value="1"/>
</dbReference>
<name>A0ABV8IY13_9ACTN</name>
<dbReference type="InterPro" id="IPR050706">
    <property type="entry name" value="Cyclic-di-GMP_PDE-like"/>
</dbReference>
<dbReference type="Gene3D" id="3.20.20.450">
    <property type="entry name" value="EAL domain"/>
    <property type="match status" value="1"/>
</dbReference>
<protein>
    <submittedName>
        <fullName evidence="3">Bifunctional diguanylate cyclase/phosphodiesterase</fullName>
    </submittedName>
</protein>
<dbReference type="CDD" id="cd01949">
    <property type="entry name" value="GGDEF"/>
    <property type="match status" value="1"/>
</dbReference>
<dbReference type="PROSITE" id="PS50887">
    <property type="entry name" value="GGDEF"/>
    <property type="match status" value="1"/>
</dbReference>
<evidence type="ECO:0000259" key="1">
    <source>
        <dbReference type="PROSITE" id="PS50883"/>
    </source>
</evidence>
<proteinExistence type="predicted"/>
<dbReference type="Pfam" id="PF00563">
    <property type="entry name" value="EAL"/>
    <property type="match status" value="1"/>
</dbReference>
<gene>
    <name evidence="3" type="ORF">ACFO0C_16815</name>
</gene>
<evidence type="ECO:0000259" key="2">
    <source>
        <dbReference type="PROSITE" id="PS50887"/>
    </source>
</evidence>
<dbReference type="CDD" id="cd01948">
    <property type="entry name" value="EAL"/>
    <property type="match status" value="1"/>
</dbReference>
<dbReference type="InterPro" id="IPR000160">
    <property type="entry name" value="GGDEF_dom"/>
</dbReference>
<dbReference type="RefSeq" id="WP_378067565.1">
    <property type="nucleotide sequence ID" value="NZ_JBHSBL010000015.1"/>
</dbReference>
<dbReference type="SUPFAM" id="SSF141868">
    <property type="entry name" value="EAL domain-like"/>
    <property type="match status" value="1"/>
</dbReference>
<dbReference type="PANTHER" id="PTHR33121:SF70">
    <property type="entry name" value="SIGNALING PROTEIN YKOW"/>
    <property type="match status" value="1"/>
</dbReference>
<dbReference type="InterPro" id="IPR043128">
    <property type="entry name" value="Rev_trsase/Diguanyl_cyclase"/>
</dbReference>
<reference evidence="4" key="1">
    <citation type="journal article" date="2019" name="Int. J. Syst. Evol. Microbiol.">
        <title>The Global Catalogue of Microorganisms (GCM) 10K type strain sequencing project: providing services to taxonomists for standard genome sequencing and annotation.</title>
        <authorList>
            <consortium name="The Broad Institute Genomics Platform"/>
            <consortium name="The Broad Institute Genome Sequencing Center for Infectious Disease"/>
            <person name="Wu L."/>
            <person name="Ma J."/>
        </authorList>
    </citation>
    <scope>NUCLEOTIDE SEQUENCE [LARGE SCALE GENOMIC DNA]</scope>
    <source>
        <strain evidence="4">TBRC 5832</strain>
    </source>
</reference>
<dbReference type="PANTHER" id="PTHR33121">
    <property type="entry name" value="CYCLIC DI-GMP PHOSPHODIESTERASE PDEF"/>
    <property type="match status" value="1"/>
</dbReference>
<dbReference type="Pfam" id="PF00990">
    <property type="entry name" value="GGDEF"/>
    <property type="match status" value="1"/>
</dbReference>
<dbReference type="NCBIfam" id="TIGR00254">
    <property type="entry name" value="GGDEF"/>
    <property type="match status" value="1"/>
</dbReference>
<dbReference type="SUPFAM" id="SSF55073">
    <property type="entry name" value="Nucleotide cyclase"/>
    <property type="match status" value="1"/>
</dbReference>
<dbReference type="InterPro" id="IPR035919">
    <property type="entry name" value="EAL_sf"/>
</dbReference>